<protein>
    <submittedName>
        <fullName evidence="2">Uncharacterized protein</fullName>
    </submittedName>
</protein>
<organism evidence="2">
    <name type="scientific">Rhizophora mucronata</name>
    <name type="common">Asiatic mangrove</name>
    <dbReference type="NCBI Taxonomy" id="61149"/>
    <lineage>
        <taxon>Eukaryota</taxon>
        <taxon>Viridiplantae</taxon>
        <taxon>Streptophyta</taxon>
        <taxon>Embryophyta</taxon>
        <taxon>Tracheophyta</taxon>
        <taxon>Spermatophyta</taxon>
        <taxon>Magnoliopsida</taxon>
        <taxon>eudicotyledons</taxon>
        <taxon>Gunneridae</taxon>
        <taxon>Pentapetalae</taxon>
        <taxon>rosids</taxon>
        <taxon>fabids</taxon>
        <taxon>Malpighiales</taxon>
        <taxon>Rhizophoraceae</taxon>
        <taxon>Rhizophora</taxon>
    </lineage>
</organism>
<dbReference type="AlphaFoldDB" id="A0A2P2PWT8"/>
<feature type="compositionally biased region" description="Basic and acidic residues" evidence="1">
    <location>
        <begin position="13"/>
        <end position="27"/>
    </location>
</feature>
<evidence type="ECO:0000256" key="1">
    <source>
        <dbReference type="SAM" id="MobiDB-lite"/>
    </source>
</evidence>
<sequence>MTTGITKLMNPLRRLDKLPRKGEDKAARRFFKP</sequence>
<evidence type="ECO:0000313" key="2">
    <source>
        <dbReference type="EMBL" id="MBX59204.1"/>
    </source>
</evidence>
<name>A0A2P2PWT8_RHIMU</name>
<accession>A0A2P2PWT8</accession>
<proteinExistence type="predicted"/>
<reference evidence="2" key="1">
    <citation type="submission" date="2018-02" db="EMBL/GenBank/DDBJ databases">
        <title>Rhizophora mucronata_Transcriptome.</title>
        <authorList>
            <person name="Meera S.P."/>
            <person name="Sreeshan A."/>
            <person name="Augustine A."/>
        </authorList>
    </citation>
    <scope>NUCLEOTIDE SEQUENCE</scope>
    <source>
        <tissue evidence="2">Leaf</tissue>
    </source>
</reference>
<dbReference type="EMBL" id="GGEC01078720">
    <property type="protein sequence ID" value="MBX59204.1"/>
    <property type="molecule type" value="Transcribed_RNA"/>
</dbReference>
<feature type="region of interest" description="Disordered" evidence="1">
    <location>
        <begin position="1"/>
        <end position="33"/>
    </location>
</feature>